<gene>
    <name evidence="1" type="ORF">F9K24_21365</name>
</gene>
<name>A0A833LX44_9LEPT</name>
<comment type="caution">
    <text evidence="1">The sequence shown here is derived from an EMBL/GenBank/DDBJ whole genome shotgun (WGS) entry which is preliminary data.</text>
</comment>
<proteinExistence type="predicted"/>
<accession>A0A833LX44</accession>
<protein>
    <submittedName>
        <fullName evidence="1">Tetratricopeptide repeat protein</fullName>
    </submittedName>
</protein>
<reference evidence="1 2" key="1">
    <citation type="submission" date="2019-10" db="EMBL/GenBank/DDBJ databases">
        <title>Extracellular Electron Transfer in a Candidatus Methanoperedens spp. Enrichment Culture.</title>
        <authorList>
            <person name="Berger S."/>
            <person name="Rangel Shaw D."/>
            <person name="Berben T."/>
            <person name="In 'T Zandt M."/>
            <person name="Frank J."/>
            <person name="Reimann J."/>
            <person name="Jetten M.S.M."/>
            <person name="Welte C.U."/>
        </authorList>
    </citation>
    <scope>NUCLEOTIDE SEQUENCE [LARGE SCALE GENOMIC DNA]</scope>
    <source>
        <strain evidence="1">SB12</strain>
    </source>
</reference>
<dbReference type="EMBL" id="WBUI01000041">
    <property type="protein sequence ID" value="KAB2928943.1"/>
    <property type="molecule type" value="Genomic_DNA"/>
</dbReference>
<dbReference type="AlphaFoldDB" id="A0A833LX44"/>
<evidence type="ECO:0000313" key="1">
    <source>
        <dbReference type="EMBL" id="KAB2928943.1"/>
    </source>
</evidence>
<dbReference type="SUPFAM" id="SSF48452">
    <property type="entry name" value="TPR-like"/>
    <property type="match status" value="1"/>
</dbReference>
<dbReference type="Pfam" id="PF13432">
    <property type="entry name" value="TPR_16"/>
    <property type="match status" value="1"/>
</dbReference>
<evidence type="ECO:0000313" key="2">
    <source>
        <dbReference type="Proteomes" id="UP000460298"/>
    </source>
</evidence>
<dbReference type="Proteomes" id="UP000460298">
    <property type="component" value="Unassembled WGS sequence"/>
</dbReference>
<sequence>MDRTMPSSEDKKIFRAIQKYGTIFLHRVIITKTGRPLRMRLPETGISGKVFKAIQLPDEHRILRTLTSLHRSNPKNYYVNLALAEFHHRMADTLIKWDESILFFKQAIRARPDCDTARLGLAIVLSNSAGSGTPDEIMQKFSEALYHFSRLIENEPDAPIHWYNLAFCYLQNDHAKLAAELFKLNISKFPEYPDNYLGLYDYYSLSERSDRYFISKKNKQLMKKYARLYKKYGGEKEMPL</sequence>
<dbReference type="InterPro" id="IPR011990">
    <property type="entry name" value="TPR-like_helical_dom_sf"/>
</dbReference>
<dbReference type="Gene3D" id="1.25.40.10">
    <property type="entry name" value="Tetratricopeptide repeat domain"/>
    <property type="match status" value="1"/>
</dbReference>
<organism evidence="1 2">
    <name type="scientific">Leptonema illini</name>
    <dbReference type="NCBI Taxonomy" id="183"/>
    <lineage>
        <taxon>Bacteria</taxon>
        <taxon>Pseudomonadati</taxon>
        <taxon>Spirochaetota</taxon>
        <taxon>Spirochaetia</taxon>
        <taxon>Leptospirales</taxon>
        <taxon>Leptospiraceae</taxon>
        <taxon>Leptonema</taxon>
    </lineage>
</organism>